<dbReference type="GO" id="GO:1990526">
    <property type="term" value="C:Ste12p-Dig1p-Dig2p complex"/>
    <property type="evidence" value="ECO:0007669"/>
    <property type="project" value="TreeGrafter"/>
</dbReference>
<dbReference type="EMBL" id="CWKI01000013">
    <property type="protein sequence ID" value="CTR10485.1"/>
    <property type="molecule type" value="Genomic_DNA"/>
</dbReference>
<gene>
    <name evidence="3" type="primary">FGENESH: predicted gene_13.176</name>
    <name evidence="3" type="ORF">BN2166_0063460</name>
</gene>
<dbReference type="GO" id="GO:0003700">
    <property type="term" value="F:DNA-binding transcription factor activity"/>
    <property type="evidence" value="ECO:0007669"/>
    <property type="project" value="InterPro"/>
</dbReference>
<dbReference type="InterPro" id="IPR003120">
    <property type="entry name" value="Ste12"/>
</dbReference>
<dbReference type="Pfam" id="PF02200">
    <property type="entry name" value="STE"/>
    <property type="match status" value="2"/>
</dbReference>
<dbReference type="InterPro" id="IPR052127">
    <property type="entry name" value="STE12_transcription_factor"/>
</dbReference>
<reference evidence="3 4" key="1">
    <citation type="submission" date="2015-07" db="EMBL/GenBank/DDBJ databases">
        <authorList>
            <person name="Cajimat M.N.B."/>
            <person name="Milazzo M.L."/>
            <person name="Fulhorst C.F."/>
        </authorList>
    </citation>
    <scope>NUCLEOTIDE SEQUENCE [LARGE SCALE GENOMIC DNA]</scope>
    <source>
        <strain evidence="3">Single colony</strain>
    </source>
</reference>
<protein>
    <submittedName>
        <fullName evidence="3">FGENESH: predicted gene_13.176 protein</fullName>
    </submittedName>
</protein>
<dbReference type="SMART" id="SM00424">
    <property type="entry name" value="STE"/>
    <property type="match status" value="1"/>
</dbReference>
<dbReference type="GO" id="GO:1990527">
    <property type="term" value="C:Tec1p-Ste12p-Dig1p complex"/>
    <property type="evidence" value="ECO:0007669"/>
    <property type="project" value="TreeGrafter"/>
</dbReference>
<evidence type="ECO:0000313" key="3">
    <source>
        <dbReference type="EMBL" id="CTR10485.1"/>
    </source>
</evidence>
<dbReference type="GO" id="GO:0005634">
    <property type="term" value="C:nucleus"/>
    <property type="evidence" value="ECO:0007669"/>
    <property type="project" value="UniProtKB-SubCell"/>
</dbReference>
<dbReference type="Proteomes" id="UP000199069">
    <property type="component" value="Unassembled WGS sequence"/>
</dbReference>
<organism evidence="3 4">
    <name type="scientific">Rhodotorula toruloides</name>
    <name type="common">Yeast</name>
    <name type="synonym">Rhodosporidium toruloides</name>
    <dbReference type="NCBI Taxonomy" id="5286"/>
    <lineage>
        <taxon>Eukaryota</taxon>
        <taxon>Fungi</taxon>
        <taxon>Dikarya</taxon>
        <taxon>Basidiomycota</taxon>
        <taxon>Pucciniomycotina</taxon>
        <taxon>Microbotryomycetes</taxon>
        <taxon>Sporidiobolales</taxon>
        <taxon>Sporidiobolaceae</taxon>
        <taxon>Rhodotorula</taxon>
    </lineage>
</organism>
<dbReference type="STRING" id="5286.A0A0K3CPV0"/>
<sequence length="217" mass="24314">MAPITLAANQEVAAAAPALVNEEHNPTVTSYMACTVSRKDVSVEMVDEEHNPTLFIATAPTTFPTVQDQGNVLTLRTFDLTDGETIACIRWQGLYYVTGTDVVRILDFQSRQAGLHQNDSKAFARGVYSDLRRLKIGRDCVLLPSQVRSKIARTQLPLTNVMLCQAPLLDALFRDDFIKTRKARKLFFWFSVPYDDLLRRVLDRHGILVSPVSSTTI</sequence>
<evidence type="ECO:0000313" key="4">
    <source>
        <dbReference type="Proteomes" id="UP000199069"/>
    </source>
</evidence>
<evidence type="ECO:0000256" key="2">
    <source>
        <dbReference type="ARBA" id="ARBA00023242"/>
    </source>
</evidence>
<keyword evidence="4" id="KW-1185">Reference proteome</keyword>
<evidence type="ECO:0000256" key="1">
    <source>
        <dbReference type="ARBA" id="ARBA00004123"/>
    </source>
</evidence>
<accession>A0A0K3CPV0</accession>
<keyword evidence="2" id="KW-0539">Nucleus</keyword>
<dbReference type="AlphaFoldDB" id="A0A0K3CPV0"/>
<dbReference type="PANTHER" id="PTHR47427:SF2">
    <property type="entry name" value="C2H2-TYPE DOMAIN-CONTAINING PROTEIN"/>
    <property type="match status" value="1"/>
</dbReference>
<dbReference type="PANTHER" id="PTHR47427">
    <property type="entry name" value="PROTEIN STE12"/>
    <property type="match status" value="1"/>
</dbReference>
<feature type="non-terminal residue" evidence="3">
    <location>
        <position position="217"/>
    </location>
</feature>
<comment type="subcellular location">
    <subcellularLocation>
        <location evidence="1">Nucleus</location>
    </subcellularLocation>
</comment>
<proteinExistence type="predicted"/>
<name>A0A0K3CPV0_RHOTO</name>